<dbReference type="Proteomes" id="UP000249638">
    <property type="component" value="Unassembled WGS sequence"/>
</dbReference>
<comment type="caution">
    <text evidence="5">The sequence shown here is derived from an EMBL/GenBank/DDBJ whole genome shotgun (WGS) entry which is preliminary data.</text>
</comment>
<dbReference type="AlphaFoldDB" id="A0A2W7PQD2"/>
<dbReference type="EMBL" id="QKZN01000001">
    <property type="protein sequence ID" value="PZX34197.1"/>
    <property type="molecule type" value="Genomic_DNA"/>
</dbReference>
<name>A0A2W7PQD2_9BURK</name>
<dbReference type="PANTHER" id="PTHR43004:SF19">
    <property type="entry name" value="BINDING MONOOXYGENASE, PUTATIVE (JCVI)-RELATED"/>
    <property type="match status" value="1"/>
</dbReference>
<keyword evidence="6" id="KW-1185">Reference proteome</keyword>
<dbReference type="Gene3D" id="3.50.50.60">
    <property type="entry name" value="FAD/NAD(P)-binding domain"/>
    <property type="match status" value="1"/>
</dbReference>
<dbReference type="PRINTS" id="PR00420">
    <property type="entry name" value="RNGMNOXGNASE"/>
</dbReference>
<dbReference type="Gene3D" id="3.30.70.2450">
    <property type="match status" value="1"/>
</dbReference>
<accession>A0A2W7PQD2</accession>
<sequence>MLKEYQVVIAGAGPVGCWLAGELQLAGISTLVLDQSESIDPQSRALTVHPRTIETFASRGVEKAFLDEGVAIPAGHFGLLDYRLNFRPLESPYPFTLAILQARTTELLQQRARDLGAEIRRGHQVQSFTETESTVTVAVQGPNGPYSVDAEYLVGCDGVRSTVRNCAGIPFPGTDATVYGWLGDVILDSPPDDIAINKWTSAGAIAVVKLPGERHRLVGISPDDVRTDRPGAFTLEELRAKTVAIMGTDYGMHSPSWLSRYNNTARQAEAYRKGRILLAGDAAHQHMPAGGVGLNVGIQDAMNLGWKLAATINGWAPAGLLDSYHAERHPVGQNLLEHTQAQTLLMSAFTNECRDLRSLLQKLILENPALEISLVKRLTGLSVAYPCADPAHALVGQRVPDLMFQRSSEGMFQKLHNGRYVLLDLRADTARSSPLGGDDLGPHASACVDMHFTALAPDAPAPWAGLTAMLVRPDGYLAWASEDHETAALKADLAKIGSATFAPAYAAPITAEVH</sequence>
<evidence type="ECO:0000313" key="5">
    <source>
        <dbReference type="EMBL" id="PZX34197.1"/>
    </source>
</evidence>
<keyword evidence="2" id="KW-0285">Flavoprotein</keyword>
<evidence type="ECO:0000256" key="2">
    <source>
        <dbReference type="ARBA" id="ARBA00022630"/>
    </source>
</evidence>
<protein>
    <submittedName>
        <fullName evidence="5">2-polyprenyl-6-methoxyphenol hydroxylase-like FAD-dependent oxidoreductase</fullName>
    </submittedName>
</protein>
<organism evidence="5 6">
    <name type="scientific">Cupriavidus phytorum</name>
    <dbReference type="NCBI Taxonomy" id="3024399"/>
    <lineage>
        <taxon>Bacteria</taxon>
        <taxon>Pseudomonadati</taxon>
        <taxon>Pseudomonadota</taxon>
        <taxon>Betaproteobacteria</taxon>
        <taxon>Burkholderiales</taxon>
        <taxon>Burkholderiaceae</taxon>
        <taxon>Cupriavidus</taxon>
    </lineage>
</organism>
<reference evidence="5" key="1">
    <citation type="submission" date="2018-06" db="EMBL/GenBank/DDBJ databases">
        <title>Genomic Encyclopedia of Type Strains, Phase IV (KMG-V): Genome sequencing to study the core and pangenomes of soil and plant-associated prokaryotes.</title>
        <authorList>
            <person name="Whitman W."/>
        </authorList>
    </citation>
    <scope>NUCLEOTIDE SEQUENCE [LARGE SCALE GENOMIC DNA]</scope>
    <source>
        <strain evidence="5">MLR2-44</strain>
    </source>
</reference>
<dbReference type="GO" id="GO:0071949">
    <property type="term" value="F:FAD binding"/>
    <property type="evidence" value="ECO:0007669"/>
    <property type="project" value="InterPro"/>
</dbReference>
<dbReference type="Pfam" id="PF21274">
    <property type="entry name" value="Rng_hyd_C"/>
    <property type="match status" value="1"/>
</dbReference>
<dbReference type="Gene3D" id="3.40.30.120">
    <property type="match status" value="1"/>
</dbReference>
<comment type="cofactor">
    <cofactor evidence="1">
        <name>FAD</name>
        <dbReference type="ChEBI" id="CHEBI:57692"/>
    </cofactor>
</comment>
<dbReference type="Pfam" id="PF01494">
    <property type="entry name" value="FAD_binding_3"/>
    <property type="match status" value="1"/>
</dbReference>
<evidence type="ECO:0000259" key="4">
    <source>
        <dbReference type="Pfam" id="PF01494"/>
    </source>
</evidence>
<evidence type="ECO:0000256" key="1">
    <source>
        <dbReference type="ARBA" id="ARBA00001974"/>
    </source>
</evidence>
<dbReference type="InterPro" id="IPR002938">
    <property type="entry name" value="FAD-bd"/>
</dbReference>
<evidence type="ECO:0000256" key="3">
    <source>
        <dbReference type="ARBA" id="ARBA00022827"/>
    </source>
</evidence>
<proteinExistence type="predicted"/>
<dbReference type="InterPro" id="IPR050641">
    <property type="entry name" value="RIFMO-like"/>
</dbReference>
<dbReference type="SUPFAM" id="SSF51905">
    <property type="entry name" value="FAD/NAD(P)-binding domain"/>
    <property type="match status" value="1"/>
</dbReference>
<dbReference type="InterPro" id="IPR036188">
    <property type="entry name" value="FAD/NAD-bd_sf"/>
</dbReference>
<gene>
    <name evidence="5" type="ORF">C7416_101481</name>
</gene>
<feature type="domain" description="FAD-binding" evidence="4">
    <location>
        <begin position="4"/>
        <end position="338"/>
    </location>
</feature>
<dbReference type="GO" id="GO:0016709">
    <property type="term" value="F:oxidoreductase activity, acting on paired donors, with incorporation or reduction of molecular oxygen, NAD(P)H as one donor, and incorporation of one atom of oxygen"/>
    <property type="evidence" value="ECO:0007669"/>
    <property type="project" value="UniProtKB-ARBA"/>
</dbReference>
<keyword evidence="3" id="KW-0274">FAD</keyword>
<dbReference type="PANTHER" id="PTHR43004">
    <property type="entry name" value="TRK SYSTEM POTASSIUM UPTAKE PROTEIN"/>
    <property type="match status" value="1"/>
</dbReference>
<evidence type="ECO:0000313" key="6">
    <source>
        <dbReference type="Proteomes" id="UP000249638"/>
    </source>
</evidence>